<evidence type="ECO:0000256" key="6">
    <source>
        <dbReference type="ARBA" id="ARBA00023136"/>
    </source>
</evidence>
<keyword evidence="3" id="KW-0813">Transport</keyword>
<feature type="transmembrane region" description="Helical" evidence="7">
    <location>
        <begin position="179"/>
        <end position="198"/>
    </location>
</feature>
<proteinExistence type="inferred from homology"/>
<evidence type="ECO:0000256" key="4">
    <source>
        <dbReference type="ARBA" id="ARBA00022692"/>
    </source>
</evidence>
<evidence type="ECO:0000259" key="8">
    <source>
        <dbReference type="Pfam" id="PF01545"/>
    </source>
</evidence>
<evidence type="ECO:0000256" key="1">
    <source>
        <dbReference type="ARBA" id="ARBA00004141"/>
    </source>
</evidence>
<dbReference type="InterPro" id="IPR050291">
    <property type="entry name" value="CDF_Transporter"/>
</dbReference>
<comment type="subcellular location">
    <subcellularLocation>
        <location evidence="1">Membrane</location>
        <topology evidence="1">Multi-pass membrane protein</topology>
    </subcellularLocation>
</comment>
<dbReference type="PANTHER" id="PTHR43840">
    <property type="entry name" value="MITOCHONDRIAL METAL TRANSPORTER 1-RELATED"/>
    <property type="match status" value="1"/>
</dbReference>
<comment type="similarity">
    <text evidence="2">Belongs to the cation diffusion facilitator (CDF) transporter (TC 2.A.4) family.</text>
</comment>
<feature type="transmembrane region" description="Helical" evidence="7">
    <location>
        <begin position="115"/>
        <end position="134"/>
    </location>
</feature>
<gene>
    <name evidence="10" type="ORF">H9895_02835</name>
</gene>
<dbReference type="InterPro" id="IPR027469">
    <property type="entry name" value="Cation_efflux_TMD_sf"/>
</dbReference>
<reference evidence="10" key="2">
    <citation type="submission" date="2021-04" db="EMBL/GenBank/DDBJ databases">
        <authorList>
            <person name="Gilroy R."/>
        </authorList>
    </citation>
    <scope>NUCLEOTIDE SEQUENCE</scope>
    <source>
        <strain evidence="10">CHK169-2315</strain>
    </source>
</reference>
<dbReference type="Gene3D" id="1.20.1510.10">
    <property type="entry name" value="Cation efflux protein transmembrane domain"/>
    <property type="match status" value="1"/>
</dbReference>
<dbReference type="InterPro" id="IPR027470">
    <property type="entry name" value="Cation_efflux_CTD"/>
</dbReference>
<dbReference type="SUPFAM" id="SSF161111">
    <property type="entry name" value="Cation efflux protein transmembrane domain-like"/>
    <property type="match status" value="1"/>
</dbReference>
<feature type="domain" description="Cation efflux protein cytoplasmic" evidence="9">
    <location>
        <begin position="217"/>
        <end position="295"/>
    </location>
</feature>
<evidence type="ECO:0000259" key="9">
    <source>
        <dbReference type="Pfam" id="PF16916"/>
    </source>
</evidence>
<evidence type="ECO:0000256" key="5">
    <source>
        <dbReference type="ARBA" id="ARBA00022989"/>
    </source>
</evidence>
<evidence type="ECO:0000256" key="2">
    <source>
        <dbReference type="ARBA" id="ARBA00008114"/>
    </source>
</evidence>
<dbReference type="EMBL" id="DXHX01000040">
    <property type="protein sequence ID" value="HIV73999.1"/>
    <property type="molecule type" value="Genomic_DNA"/>
</dbReference>
<dbReference type="Pfam" id="PF01545">
    <property type="entry name" value="Cation_efflux"/>
    <property type="match status" value="1"/>
</dbReference>
<keyword evidence="5 7" id="KW-1133">Transmembrane helix</keyword>
<feature type="transmembrane region" description="Helical" evidence="7">
    <location>
        <begin position="81"/>
        <end position="109"/>
    </location>
</feature>
<dbReference type="FunFam" id="1.20.1510.10:FF:000006">
    <property type="entry name" value="Divalent cation efflux transporter"/>
    <property type="match status" value="1"/>
</dbReference>
<organism evidence="10 11">
    <name type="scientific">Candidatus Pseudogracilibacillus intestinigallinarum</name>
    <dbReference type="NCBI Taxonomy" id="2838742"/>
    <lineage>
        <taxon>Bacteria</taxon>
        <taxon>Bacillati</taxon>
        <taxon>Bacillota</taxon>
        <taxon>Bacilli</taxon>
        <taxon>Bacillales</taxon>
        <taxon>Bacillaceae</taxon>
        <taxon>Pseudogracilibacillus</taxon>
    </lineage>
</organism>
<name>A0A9D1PM84_9BACI</name>
<accession>A0A9D1PM84</accession>
<dbReference type="PANTHER" id="PTHR43840:SF15">
    <property type="entry name" value="MITOCHONDRIAL METAL TRANSPORTER 1-RELATED"/>
    <property type="match status" value="1"/>
</dbReference>
<evidence type="ECO:0000313" key="10">
    <source>
        <dbReference type="EMBL" id="HIV73999.1"/>
    </source>
</evidence>
<dbReference type="GO" id="GO:0016020">
    <property type="term" value="C:membrane"/>
    <property type="evidence" value="ECO:0007669"/>
    <property type="project" value="UniProtKB-SubCell"/>
</dbReference>
<dbReference type="GO" id="GO:0008324">
    <property type="term" value="F:monoatomic cation transmembrane transporter activity"/>
    <property type="evidence" value="ECO:0007669"/>
    <property type="project" value="InterPro"/>
</dbReference>
<dbReference type="Pfam" id="PF16916">
    <property type="entry name" value="ZT_dimer"/>
    <property type="match status" value="1"/>
</dbReference>
<keyword evidence="4 7" id="KW-0812">Transmembrane</keyword>
<dbReference type="Gene3D" id="3.30.70.1350">
    <property type="entry name" value="Cation efflux protein, cytoplasmic domain"/>
    <property type="match status" value="1"/>
</dbReference>
<dbReference type="SUPFAM" id="SSF160240">
    <property type="entry name" value="Cation efflux protein cytoplasmic domain-like"/>
    <property type="match status" value="1"/>
</dbReference>
<dbReference type="InterPro" id="IPR002524">
    <property type="entry name" value="Cation_efflux"/>
</dbReference>
<feature type="domain" description="Cation efflux protein transmembrane" evidence="8">
    <location>
        <begin position="14"/>
        <end position="213"/>
    </location>
</feature>
<sequence length="304" mass="33298">MQQNRVKPIVFATWIGIIVNLLLSILKAVGGVLSGSRALLADALHSASDVLSSFVILFGVKIANKPPDEEHPYGHGKAENIASIIVAILLIVVGIEISISSIKVFYGIVPPAPSILALFILLISIGVKEGLYHYKSRLGKKLNSTALIADAWHHRSDSLSSVAALIGVGLSILGEKLHLSYFIYGDAVAGIVVSIIVMKVGYDLIKASATVILEKVLSKEEIQHYKETVFKIDRVKRIDQLFARTHGSYIIIDIKISVDQHITVKEGHDIAREVKTILMDSHVEIEDVLVHINPYFDNEDDTNN</sequence>
<feature type="transmembrane region" description="Helical" evidence="7">
    <location>
        <begin position="9"/>
        <end position="33"/>
    </location>
</feature>
<dbReference type="Proteomes" id="UP000823937">
    <property type="component" value="Unassembled WGS sequence"/>
</dbReference>
<evidence type="ECO:0000256" key="7">
    <source>
        <dbReference type="SAM" id="Phobius"/>
    </source>
</evidence>
<dbReference type="InterPro" id="IPR036837">
    <property type="entry name" value="Cation_efflux_CTD_sf"/>
</dbReference>
<evidence type="ECO:0000256" key="3">
    <source>
        <dbReference type="ARBA" id="ARBA00022448"/>
    </source>
</evidence>
<dbReference type="NCBIfam" id="TIGR01297">
    <property type="entry name" value="CDF"/>
    <property type="match status" value="1"/>
</dbReference>
<protein>
    <submittedName>
        <fullName evidence="10">Cation diffusion facilitator family transporter</fullName>
    </submittedName>
</protein>
<dbReference type="AlphaFoldDB" id="A0A9D1PM84"/>
<comment type="caution">
    <text evidence="10">The sequence shown here is derived from an EMBL/GenBank/DDBJ whole genome shotgun (WGS) entry which is preliminary data.</text>
</comment>
<evidence type="ECO:0000313" key="11">
    <source>
        <dbReference type="Proteomes" id="UP000823937"/>
    </source>
</evidence>
<keyword evidence="6 7" id="KW-0472">Membrane</keyword>
<reference evidence="10" key="1">
    <citation type="journal article" date="2021" name="PeerJ">
        <title>Extensive microbial diversity within the chicken gut microbiome revealed by metagenomics and culture.</title>
        <authorList>
            <person name="Gilroy R."/>
            <person name="Ravi A."/>
            <person name="Getino M."/>
            <person name="Pursley I."/>
            <person name="Horton D.L."/>
            <person name="Alikhan N.F."/>
            <person name="Baker D."/>
            <person name="Gharbi K."/>
            <person name="Hall N."/>
            <person name="Watson M."/>
            <person name="Adriaenssens E.M."/>
            <person name="Foster-Nyarko E."/>
            <person name="Jarju S."/>
            <person name="Secka A."/>
            <person name="Antonio M."/>
            <person name="Oren A."/>
            <person name="Chaudhuri R.R."/>
            <person name="La Ragione R."/>
            <person name="Hildebrand F."/>
            <person name="Pallen M.J."/>
        </authorList>
    </citation>
    <scope>NUCLEOTIDE SEQUENCE</scope>
    <source>
        <strain evidence="10">CHK169-2315</strain>
    </source>
</reference>
<dbReference type="InterPro" id="IPR058533">
    <property type="entry name" value="Cation_efflux_TM"/>
</dbReference>